<accession>A0A2P7QUE7</accession>
<proteinExistence type="predicted"/>
<dbReference type="PANTHER" id="PTHR24171">
    <property type="entry name" value="ANKYRIN REPEAT DOMAIN-CONTAINING PROTEIN 39-RELATED"/>
    <property type="match status" value="1"/>
</dbReference>
<keyword evidence="2 3" id="KW-0040">ANK repeat</keyword>
<dbReference type="PROSITE" id="PS50088">
    <property type="entry name" value="ANK_REPEAT"/>
    <property type="match status" value="2"/>
</dbReference>
<dbReference type="Proteomes" id="UP000241167">
    <property type="component" value="Unassembled WGS sequence"/>
</dbReference>
<dbReference type="Pfam" id="PF12796">
    <property type="entry name" value="Ank_2"/>
    <property type="match status" value="1"/>
</dbReference>
<dbReference type="AlphaFoldDB" id="A0A2P7QUE7"/>
<evidence type="ECO:0000313" key="6">
    <source>
        <dbReference type="Proteomes" id="UP000241167"/>
    </source>
</evidence>
<dbReference type="InterPro" id="IPR036770">
    <property type="entry name" value="Ankyrin_rpt-contain_sf"/>
</dbReference>
<evidence type="ECO:0000256" key="3">
    <source>
        <dbReference type="PROSITE-ProRule" id="PRU00023"/>
    </source>
</evidence>
<comment type="caution">
    <text evidence="5">The sequence shown here is derived from an EMBL/GenBank/DDBJ whole genome shotgun (WGS) entry which is preliminary data.</text>
</comment>
<dbReference type="Gene3D" id="1.25.40.20">
    <property type="entry name" value="Ankyrin repeat-containing domain"/>
    <property type="match status" value="1"/>
</dbReference>
<organism evidence="5 6">
    <name type="scientific">Allosphingosinicella deserti</name>
    <dbReference type="NCBI Taxonomy" id="2116704"/>
    <lineage>
        <taxon>Bacteria</taxon>
        <taxon>Pseudomonadati</taxon>
        <taxon>Pseudomonadota</taxon>
        <taxon>Alphaproteobacteria</taxon>
        <taxon>Sphingomonadales</taxon>
        <taxon>Sphingomonadaceae</taxon>
        <taxon>Allosphingosinicella</taxon>
    </lineage>
</organism>
<feature type="chain" id="PRO_5015137326" evidence="4">
    <location>
        <begin position="23"/>
        <end position="198"/>
    </location>
</feature>
<dbReference type="InterPro" id="IPR002110">
    <property type="entry name" value="Ankyrin_rpt"/>
</dbReference>
<keyword evidence="4" id="KW-0732">Signal</keyword>
<evidence type="ECO:0000256" key="1">
    <source>
        <dbReference type="ARBA" id="ARBA00022737"/>
    </source>
</evidence>
<dbReference type="GO" id="GO:0004842">
    <property type="term" value="F:ubiquitin-protein transferase activity"/>
    <property type="evidence" value="ECO:0007669"/>
    <property type="project" value="TreeGrafter"/>
</dbReference>
<gene>
    <name evidence="5" type="ORF">C7I55_04575</name>
</gene>
<dbReference type="OrthoDB" id="7390289at2"/>
<dbReference type="EMBL" id="PXYI01000002">
    <property type="protein sequence ID" value="PSJ41586.1"/>
    <property type="molecule type" value="Genomic_DNA"/>
</dbReference>
<dbReference type="PANTHER" id="PTHR24171:SF8">
    <property type="entry name" value="BRCA1-ASSOCIATED RING DOMAIN PROTEIN 1"/>
    <property type="match status" value="1"/>
</dbReference>
<feature type="repeat" description="ANK" evidence="3">
    <location>
        <begin position="128"/>
        <end position="160"/>
    </location>
</feature>
<feature type="repeat" description="ANK" evidence="3">
    <location>
        <begin position="95"/>
        <end position="127"/>
    </location>
</feature>
<dbReference type="RefSeq" id="WP_106511748.1">
    <property type="nucleotide sequence ID" value="NZ_PXYI01000002.1"/>
</dbReference>
<evidence type="ECO:0000313" key="5">
    <source>
        <dbReference type="EMBL" id="PSJ41586.1"/>
    </source>
</evidence>
<keyword evidence="6" id="KW-1185">Reference proteome</keyword>
<protein>
    <submittedName>
        <fullName evidence="5">Uncharacterized protein</fullName>
    </submittedName>
</protein>
<reference evidence="5 6" key="1">
    <citation type="submission" date="2018-03" db="EMBL/GenBank/DDBJ databases">
        <title>The draft genome of Sphingosinicella sp. GL-C-18.</title>
        <authorList>
            <person name="Liu L."/>
            <person name="Li L."/>
            <person name="Liang L."/>
            <person name="Zhang X."/>
            <person name="Wang T."/>
        </authorList>
    </citation>
    <scope>NUCLEOTIDE SEQUENCE [LARGE SCALE GENOMIC DNA]</scope>
    <source>
        <strain evidence="5 6">GL-C-18</strain>
    </source>
</reference>
<evidence type="ECO:0000256" key="2">
    <source>
        <dbReference type="ARBA" id="ARBA00023043"/>
    </source>
</evidence>
<dbReference type="PROSITE" id="PS50297">
    <property type="entry name" value="ANK_REP_REGION"/>
    <property type="match status" value="1"/>
</dbReference>
<dbReference type="GO" id="GO:0085020">
    <property type="term" value="P:protein K6-linked ubiquitination"/>
    <property type="evidence" value="ECO:0007669"/>
    <property type="project" value="TreeGrafter"/>
</dbReference>
<sequence>MGKTFGRAIAAIAILFAAPLAAQNYSDGYTFLKAVKDRDIDKVSGVISQPGSIVINSKERGSGDGAVHIVARGRDLPWLNFLLQKGARPDLVNAQGNTALAIAAELGWAEGAQLLLARRASVDLANSRGETPLILAVQRRDIQMVRLLLAAGADPKKTDSVAGLSAFDYAKQDVRAAPVLKLLETPVAKPKAVAGPKL</sequence>
<dbReference type="SMART" id="SM00248">
    <property type="entry name" value="ANK"/>
    <property type="match status" value="3"/>
</dbReference>
<dbReference type="SUPFAM" id="SSF48403">
    <property type="entry name" value="Ankyrin repeat"/>
    <property type="match status" value="1"/>
</dbReference>
<feature type="signal peptide" evidence="4">
    <location>
        <begin position="1"/>
        <end position="22"/>
    </location>
</feature>
<keyword evidence="1" id="KW-0677">Repeat</keyword>
<evidence type="ECO:0000256" key="4">
    <source>
        <dbReference type="SAM" id="SignalP"/>
    </source>
</evidence>
<name>A0A2P7QUE7_9SPHN</name>